<comment type="similarity">
    <text evidence="1">Belongs to the LytR/CpsA/Psr (LCP) family.</text>
</comment>
<dbReference type="Pfam" id="PF03816">
    <property type="entry name" value="LytR_cpsA_psr"/>
    <property type="match status" value="1"/>
</dbReference>
<dbReference type="Pfam" id="PF13399">
    <property type="entry name" value="LytR_C"/>
    <property type="match status" value="1"/>
</dbReference>
<name>A0ABS0NNK2_9ACTN</name>
<dbReference type="InterPro" id="IPR027381">
    <property type="entry name" value="LytR/CpsA/Psr_C"/>
</dbReference>
<evidence type="ECO:0000313" key="7">
    <source>
        <dbReference type="Proteomes" id="UP000807371"/>
    </source>
</evidence>
<accession>A0ABS0NNK2</accession>
<keyword evidence="3" id="KW-0472">Membrane</keyword>
<dbReference type="PANTHER" id="PTHR33392">
    <property type="entry name" value="POLYISOPRENYL-TEICHOIC ACID--PEPTIDOGLYCAN TEICHOIC ACID TRANSFERASE TAGU"/>
    <property type="match status" value="1"/>
</dbReference>
<reference evidence="6 7" key="1">
    <citation type="submission" date="2020-09" db="EMBL/GenBank/DDBJ databases">
        <title>Biosynthesis of the nuclear factor of activated T cells inhibitor NFAT-133 and its congeners in Streptomyces pactum.</title>
        <authorList>
            <person name="Zhou W."/>
            <person name="Posri P."/>
            <person name="Abugrain M.E."/>
            <person name="Weisberg A.J."/>
            <person name="Chang J.H."/>
            <person name="Mahmud T."/>
        </authorList>
    </citation>
    <scope>NUCLEOTIDE SEQUENCE [LARGE SCALE GENOMIC DNA]</scope>
    <source>
        <strain evidence="6 7">ATCC 27456</strain>
    </source>
</reference>
<evidence type="ECO:0000313" key="6">
    <source>
        <dbReference type="EMBL" id="MBH5336649.1"/>
    </source>
</evidence>
<keyword evidence="7" id="KW-1185">Reference proteome</keyword>
<feature type="domain" description="LytR/CpsA/Psr regulator C-terminal" evidence="5">
    <location>
        <begin position="460"/>
        <end position="551"/>
    </location>
</feature>
<evidence type="ECO:0000259" key="4">
    <source>
        <dbReference type="Pfam" id="PF03816"/>
    </source>
</evidence>
<feature type="region of interest" description="Disordered" evidence="2">
    <location>
        <begin position="558"/>
        <end position="581"/>
    </location>
</feature>
<dbReference type="NCBIfam" id="TIGR00350">
    <property type="entry name" value="lytR_cpsA_psr"/>
    <property type="match status" value="1"/>
</dbReference>
<dbReference type="Gene3D" id="3.30.70.2390">
    <property type="match status" value="1"/>
</dbReference>
<dbReference type="EMBL" id="JACYXC010000001">
    <property type="protein sequence ID" value="MBH5336649.1"/>
    <property type="molecule type" value="Genomic_DNA"/>
</dbReference>
<keyword evidence="3" id="KW-1133">Transmembrane helix</keyword>
<dbReference type="Proteomes" id="UP000807371">
    <property type="component" value="Unassembled WGS sequence"/>
</dbReference>
<sequence>MDTQGRGQDDGIDPADQWVFNPETGSYELRLGPAPEPAPASDIPAPGRTGGRRRRPAPEEERSAAPEQRGGRRRAAGKHPSDKPGDSADSGKPSGPVSRRKQKPKKSTKKKVLYWSGGTLAFLLVGTSVAGYLIYQHLNGNIKKVRIPGEDNAAVIDGPMNILVIGTDKRDGKGNEGYGDEGSVGHADTTILFHVSEDRSNATALSIPRDMITDIPDCPTVQEDGSEKVIPGEQGVRFNTSLGQNGRDPGCTWKTVEKLTGLEVNHFMMADFNAVKTLSSAIGGVEVCLAHDIDDPKSKLKLSKGRHTIEGEDALAFVRTRHSVGFESDLDRIKLQQQFLSSMMRKMKSGGTLTNPKKLWKLSNAATKALTVDTGIGSVGKLKDLATNLSKVDLKHVTFVTVPVVDNSDGATVLIDEAKAEPLFAMIREDVSLTDVKKKEKAAKAAAEARLKGPQADPAEVRVKVLNGSGRLGAAQDTVVWMQNTAGMIRSSNGGNADAEQPKTTLEYGPDQADQARRLAAAMGLPGTALKQADQDAGPAAEMTLILGGDFKGAGMPIAAPKKAPKDLQRLGADDKNVCAK</sequence>
<dbReference type="InterPro" id="IPR050922">
    <property type="entry name" value="LytR/CpsA/Psr_CW_biosynth"/>
</dbReference>
<evidence type="ECO:0000256" key="3">
    <source>
        <dbReference type="SAM" id="Phobius"/>
    </source>
</evidence>
<dbReference type="PANTHER" id="PTHR33392:SF6">
    <property type="entry name" value="POLYISOPRENYL-TEICHOIC ACID--PEPTIDOGLYCAN TEICHOIC ACID TRANSFERASE TAGU"/>
    <property type="match status" value="1"/>
</dbReference>
<feature type="compositionally biased region" description="Basic residues" evidence="2">
    <location>
        <begin position="98"/>
        <end position="110"/>
    </location>
</feature>
<comment type="caution">
    <text evidence="6">The sequence shown here is derived from an EMBL/GenBank/DDBJ whole genome shotgun (WGS) entry which is preliminary data.</text>
</comment>
<evidence type="ECO:0000256" key="1">
    <source>
        <dbReference type="ARBA" id="ARBA00006068"/>
    </source>
</evidence>
<feature type="domain" description="Cell envelope-related transcriptional attenuator" evidence="4">
    <location>
        <begin position="186"/>
        <end position="349"/>
    </location>
</feature>
<evidence type="ECO:0000256" key="2">
    <source>
        <dbReference type="SAM" id="MobiDB-lite"/>
    </source>
</evidence>
<dbReference type="Gene3D" id="3.40.630.190">
    <property type="entry name" value="LCP protein"/>
    <property type="match status" value="1"/>
</dbReference>
<feature type="region of interest" description="Disordered" evidence="2">
    <location>
        <begin position="1"/>
        <end position="110"/>
    </location>
</feature>
<protein>
    <submittedName>
        <fullName evidence="6">LCP family protein</fullName>
    </submittedName>
</protein>
<proteinExistence type="inferred from homology"/>
<gene>
    <name evidence="6" type="ORF">IHE55_18445</name>
</gene>
<feature type="compositionally biased region" description="Basic and acidic residues" evidence="2">
    <location>
        <begin position="564"/>
        <end position="581"/>
    </location>
</feature>
<feature type="transmembrane region" description="Helical" evidence="3">
    <location>
        <begin position="112"/>
        <end position="135"/>
    </location>
</feature>
<evidence type="ECO:0000259" key="5">
    <source>
        <dbReference type="Pfam" id="PF13399"/>
    </source>
</evidence>
<organism evidence="6 7">
    <name type="scientific">Streptomyces pactum</name>
    <dbReference type="NCBI Taxonomy" id="68249"/>
    <lineage>
        <taxon>Bacteria</taxon>
        <taxon>Bacillati</taxon>
        <taxon>Actinomycetota</taxon>
        <taxon>Actinomycetes</taxon>
        <taxon>Kitasatosporales</taxon>
        <taxon>Streptomycetaceae</taxon>
        <taxon>Streptomyces</taxon>
    </lineage>
</organism>
<dbReference type="RefSeq" id="WP_197990031.1">
    <property type="nucleotide sequence ID" value="NZ_JACYXC010000001.1"/>
</dbReference>
<dbReference type="InterPro" id="IPR004474">
    <property type="entry name" value="LytR_CpsA_psr"/>
</dbReference>
<keyword evidence="3" id="KW-0812">Transmembrane</keyword>